<dbReference type="Gene3D" id="1.10.10.10">
    <property type="entry name" value="Winged helix-like DNA-binding domain superfamily/Winged helix DNA-binding domain"/>
    <property type="match status" value="1"/>
</dbReference>
<feature type="domain" description="HTH iclR-type" evidence="4">
    <location>
        <begin position="19"/>
        <end position="81"/>
    </location>
</feature>
<dbReference type="Pfam" id="PF09339">
    <property type="entry name" value="HTH_IclR"/>
    <property type="match status" value="1"/>
</dbReference>
<dbReference type="EMBL" id="WTUX01000010">
    <property type="protein sequence ID" value="MZR12372.1"/>
    <property type="molecule type" value="Genomic_DNA"/>
</dbReference>
<evidence type="ECO:0000256" key="3">
    <source>
        <dbReference type="ARBA" id="ARBA00023163"/>
    </source>
</evidence>
<dbReference type="Pfam" id="PF01614">
    <property type="entry name" value="IclR_C"/>
    <property type="match status" value="1"/>
</dbReference>
<dbReference type="SUPFAM" id="SSF46785">
    <property type="entry name" value="Winged helix' DNA-binding domain"/>
    <property type="match status" value="1"/>
</dbReference>
<evidence type="ECO:0000259" key="5">
    <source>
        <dbReference type="PROSITE" id="PS51078"/>
    </source>
</evidence>
<feature type="domain" description="IclR-ED" evidence="5">
    <location>
        <begin position="82"/>
        <end position="267"/>
    </location>
</feature>
<sequence>MGKDDLIEDVDADGDRKFVTALARGLDVLRCFRPYETNLTNHEIAQRTGLPKPTISRLTHTLRKLDYLVYSERTGTYRLGAGVLALGFGVLSSIEMTDRAREEMAALCEGPNPNITSALAEQHRLRAVYTAIQRSKEAVSLTINVGARLPLFHSAIGRAILVGLPEKQRQALVDQALAELPDERKRTIASLDKGLRDYEEYGLCTGFGEWKNEVHGIAVPVFSLNGDRVHGLNVGGPSFFVHPDELMEHYAERLKKAAQNLSSGAPGKPAA</sequence>
<evidence type="ECO:0000259" key="4">
    <source>
        <dbReference type="PROSITE" id="PS51077"/>
    </source>
</evidence>
<dbReference type="InterPro" id="IPR036390">
    <property type="entry name" value="WH_DNA-bd_sf"/>
</dbReference>
<dbReference type="InterPro" id="IPR014757">
    <property type="entry name" value="Tscrpt_reg_IclR_C"/>
</dbReference>
<dbReference type="PANTHER" id="PTHR30136">
    <property type="entry name" value="HELIX-TURN-HELIX TRANSCRIPTIONAL REGULATOR, ICLR FAMILY"/>
    <property type="match status" value="1"/>
</dbReference>
<keyword evidence="3" id="KW-0804">Transcription</keyword>
<comment type="caution">
    <text evidence="6">The sequence shown here is derived from an EMBL/GenBank/DDBJ whole genome shotgun (WGS) entry which is preliminary data.</text>
</comment>
<reference evidence="6 7" key="1">
    <citation type="submission" date="2019-12" db="EMBL/GenBank/DDBJ databases">
        <title>Maritimibacter sp. nov. sp. isolated from sea sand.</title>
        <authorList>
            <person name="Kim J."/>
            <person name="Jeong S.E."/>
            <person name="Jung H.S."/>
            <person name="Jeon C.O."/>
        </authorList>
    </citation>
    <scope>NUCLEOTIDE SEQUENCE [LARGE SCALE GENOMIC DNA]</scope>
    <source>
        <strain evidence="6 7">DP07</strain>
    </source>
</reference>
<gene>
    <name evidence="6" type="ORF">GQE99_05010</name>
</gene>
<evidence type="ECO:0000313" key="6">
    <source>
        <dbReference type="EMBL" id="MZR12372.1"/>
    </source>
</evidence>
<proteinExistence type="predicted"/>
<name>A0A845LZT5_9RHOB</name>
<accession>A0A845LZT5</accession>
<protein>
    <submittedName>
        <fullName evidence="6">Helix-turn-helix domain-containing protein</fullName>
    </submittedName>
</protein>
<dbReference type="Proteomes" id="UP000467322">
    <property type="component" value="Unassembled WGS sequence"/>
</dbReference>
<dbReference type="Gene3D" id="3.30.450.40">
    <property type="match status" value="1"/>
</dbReference>
<dbReference type="InterPro" id="IPR050707">
    <property type="entry name" value="HTH_MetabolicPath_Reg"/>
</dbReference>
<dbReference type="InterPro" id="IPR036388">
    <property type="entry name" value="WH-like_DNA-bd_sf"/>
</dbReference>
<organism evidence="6 7">
    <name type="scientific">Maritimibacter harenae</name>
    <dbReference type="NCBI Taxonomy" id="2606218"/>
    <lineage>
        <taxon>Bacteria</taxon>
        <taxon>Pseudomonadati</taxon>
        <taxon>Pseudomonadota</taxon>
        <taxon>Alphaproteobacteria</taxon>
        <taxon>Rhodobacterales</taxon>
        <taxon>Roseobacteraceae</taxon>
        <taxon>Maritimibacter</taxon>
    </lineage>
</organism>
<keyword evidence="2" id="KW-0238">DNA-binding</keyword>
<keyword evidence="7" id="KW-1185">Reference proteome</keyword>
<dbReference type="PROSITE" id="PS51078">
    <property type="entry name" value="ICLR_ED"/>
    <property type="match status" value="1"/>
</dbReference>
<dbReference type="InterPro" id="IPR029016">
    <property type="entry name" value="GAF-like_dom_sf"/>
</dbReference>
<dbReference type="GO" id="GO:0003700">
    <property type="term" value="F:DNA-binding transcription factor activity"/>
    <property type="evidence" value="ECO:0007669"/>
    <property type="project" value="TreeGrafter"/>
</dbReference>
<dbReference type="SUPFAM" id="SSF55781">
    <property type="entry name" value="GAF domain-like"/>
    <property type="match status" value="1"/>
</dbReference>
<dbReference type="PROSITE" id="PS51077">
    <property type="entry name" value="HTH_ICLR"/>
    <property type="match status" value="1"/>
</dbReference>
<dbReference type="GO" id="GO:0003677">
    <property type="term" value="F:DNA binding"/>
    <property type="evidence" value="ECO:0007669"/>
    <property type="project" value="UniProtKB-KW"/>
</dbReference>
<keyword evidence="1" id="KW-0805">Transcription regulation</keyword>
<dbReference type="GO" id="GO:0045892">
    <property type="term" value="P:negative regulation of DNA-templated transcription"/>
    <property type="evidence" value="ECO:0007669"/>
    <property type="project" value="TreeGrafter"/>
</dbReference>
<dbReference type="SMART" id="SM00346">
    <property type="entry name" value="HTH_ICLR"/>
    <property type="match status" value="1"/>
</dbReference>
<dbReference type="AlphaFoldDB" id="A0A845LZT5"/>
<evidence type="ECO:0000313" key="7">
    <source>
        <dbReference type="Proteomes" id="UP000467322"/>
    </source>
</evidence>
<dbReference type="PANTHER" id="PTHR30136:SF33">
    <property type="entry name" value="TRANSCRIPTIONAL REGULATORY PROTEIN"/>
    <property type="match status" value="1"/>
</dbReference>
<dbReference type="InterPro" id="IPR005471">
    <property type="entry name" value="Tscrpt_reg_IclR_N"/>
</dbReference>
<evidence type="ECO:0000256" key="2">
    <source>
        <dbReference type="ARBA" id="ARBA00023125"/>
    </source>
</evidence>
<dbReference type="RefSeq" id="WP_161350497.1">
    <property type="nucleotide sequence ID" value="NZ_WTUX01000010.1"/>
</dbReference>
<evidence type="ECO:0000256" key="1">
    <source>
        <dbReference type="ARBA" id="ARBA00023015"/>
    </source>
</evidence>